<gene>
    <name evidence="1" type="ORF">CCACVL1_05716</name>
</gene>
<proteinExistence type="predicted"/>
<dbReference type="EMBL" id="AWWV01007765">
    <property type="protein sequence ID" value="OMO94902.1"/>
    <property type="molecule type" value="Genomic_DNA"/>
</dbReference>
<dbReference type="PANTHER" id="PTHR33528">
    <property type="entry name" value="OS07G0239500 PROTEIN"/>
    <property type="match status" value="1"/>
</dbReference>
<dbReference type="PANTHER" id="PTHR33528:SF17">
    <property type="entry name" value="TRANSMEMBRANE PROTEIN"/>
    <property type="match status" value="1"/>
</dbReference>
<dbReference type="Gramene" id="OMO94902">
    <property type="protein sequence ID" value="OMO94902"/>
    <property type="gene ID" value="CCACVL1_05716"/>
</dbReference>
<evidence type="ECO:0000313" key="2">
    <source>
        <dbReference type="Proteomes" id="UP000188268"/>
    </source>
</evidence>
<dbReference type="InterPro" id="IPR027854">
    <property type="entry name" value="STMP1"/>
</dbReference>
<reference evidence="1 2" key="1">
    <citation type="submission" date="2013-09" db="EMBL/GenBank/DDBJ databases">
        <title>Corchorus capsularis genome sequencing.</title>
        <authorList>
            <person name="Alam M."/>
            <person name="Haque M.S."/>
            <person name="Islam M.S."/>
            <person name="Emdad E.M."/>
            <person name="Islam M.M."/>
            <person name="Ahmed B."/>
            <person name="Halim A."/>
            <person name="Hossen Q.M.M."/>
            <person name="Hossain M.Z."/>
            <person name="Ahmed R."/>
            <person name="Khan M.M."/>
            <person name="Islam R."/>
            <person name="Rashid M.M."/>
            <person name="Khan S.A."/>
            <person name="Rahman M.S."/>
            <person name="Alam M."/>
        </authorList>
    </citation>
    <scope>NUCLEOTIDE SEQUENCE [LARGE SCALE GENOMIC DNA]</scope>
    <source>
        <strain evidence="2">cv. CVL-1</strain>
        <tissue evidence="1">Whole seedling</tissue>
    </source>
</reference>
<dbReference type="STRING" id="210143.A0A1R3JJ72"/>
<protein>
    <submittedName>
        <fullName evidence="1">Uncharacterized protein</fullName>
    </submittedName>
</protein>
<dbReference type="Proteomes" id="UP000188268">
    <property type="component" value="Unassembled WGS sequence"/>
</dbReference>
<comment type="caution">
    <text evidence="1">The sequence shown here is derived from an EMBL/GenBank/DDBJ whole genome shotgun (WGS) entry which is preliminary data.</text>
</comment>
<evidence type="ECO:0000313" key="1">
    <source>
        <dbReference type="EMBL" id="OMO94902.1"/>
    </source>
</evidence>
<name>A0A1R3JJ72_COCAP</name>
<dbReference type="Pfam" id="PF15054">
    <property type="entry name" value="DUF4535"/>
    <property type="match status" value="1"/>
</dbReference>
<organism evidence="1 2">
    <name type="scientific">Corchorus capsularis</name>
    <name type="common">Jute</name>
    <dbReference type="NCBI Taxonomy" id="210143"/>
    <lineage>
        <taxon>Eukaryota</taxon>
        <taxon>Viridiplantae</taxon>
        <taxon>Streptophyta</taxon>
        <taxon>Embryophyta</taxon>
        <taxon>Tracheophyta</taxon>
        <taxon>Spermatophyta</taxon>
        <taxon>Magnoliopsida</taxon>
        <taxon>eudicotyledons</taxon>
        <taxon>Gunneridae</taxon>
        <taxon>Pentapetalae</taxon>
        <taxon>rosids</taxon>
        <taxon>malvids</taxon>
        <taxon>Malvales</taxon>
        <taxon>Malvaceae</taxon>
        <taxon>Grewioideae</taxon>
        <taxon>Apeibeae</taxon>
        <taxon>Corchorus</taxon>
    </lineage>
</organism>
<sequence length="56" mass="6432">MGIIRSSFSFIVGTVWGIYIAQNYNVPNIKKLADTALFTAKHVEEKYRKPKNKDDD</sequence>
<dbReference type="AlphaFoldDB" id="A0A1R3JJ72"/>
<accession>A0A1R3JJ72</accession>
<dbReference type="OMA" id="IFMAKIT"/>
<keyword evidence="2" id="KW-1185">Reference proteome</keyword>
<dbReference type="OrthoDB" id="2012160at2759"/>